<dbReference type="InterPro" id="IPR003280">
    <property type="entry name" value="2pore_dom_K_chnl"/>
</dbReference>
<dbReference type="AlphaFoldDB" id="A0AA36DU93"/>
<dbReference type="GO" id="GO:0030322">
    <property type="term" value="P:stabilization of membrane potential"/>
    <property type="evidence" value="ECO:0007669"/>
    <property type="project" value="TreeGrafter"/>
</dbReference>
<dbReference type="EMBL" id="CATQJL010000112">
    <property type="protein sequence ID" value="CAJ0593879.1"/>
    <property type="molecule type" value="Genomic_DNA"/>
</dbReference>
<dbReference type="PANTHER" id="PTHR11003:SF86">
    <property type="entry name" value="POTASSIUM CHANNEL DOMAIN-CONTAINING PROTEIN"/>
    <property type="match status" value="1"/>
</dbReference>
<evidence type="ECO:0000313" key="11">
    <source>
        <dbReference type="EMBL" id="CAJ0593879.1"/>
    </source>
</evidence>
<proteinExistence type="inferred from homology"/>
<feature type="transmembrane region" description="Helical" evidence="9">
    <location>
        <begin position="105"/>
        <end position="125"/>
    </location>
</feature>
<dbReference type="SUPFAM" id="SSF81324">
    <property type="entry name" value="Voltage-gated potassium channels"/>
    <property type="match status" value="2"/>
</dbReference>
<feature type="domain" description="Potassium channel" evidence="10">
    <location>
        <begin position="78"/>
        <end position="155"/>
    </location>
</feature>
<organism evidence="11 12">
    <name type="scientific">Cylicocyclus nassatus</name>
    <name type="common">Nematode worm</name>
    <dbReference type="NCBI Taxonomy" id="53992"/>
    <lineage>
        <taxon>Eukaryota</taxon>
        <taxon>Metazoa</taxon>
        <taxon>Ecdysozoa</taxon>
        <taxon>Nematoda</taxon>
        <taxon>Chromadorea</taxon>
        <taxon>Rhabditida</taxon>
        <taxon>Rhabditina</taxon>
        <taxon>Rhabditomorpha</taxon>
        <taxon>Strongyloidea</taxon>
        <taxon>Strongylidae</taxon>
        <taxon>Cylicocyclus</taxon>
    </lineage>
</organism>
<keyword evidence="3 8" id="KW-0812">Transmembrane</keyword>
<accession>A0AA36DU93</accession>
<evidence type="ECO:0000256" key="6">
    <source>
        <dbReference type="ARBA" id="ARBA00023136"/>
    </source>
</evidence>
<protein>
    <recommendedName>
        <fullName evidence="10">Potassium channel domain-containing protein</fullName>
    </recommendedName>
</protein>
<name>A0AA36DU93_CYLNA</name>
<sequence>MEMSCDVLINVDKGSKPKATLLKQGLFFPKRYEFSRSSSMRPYRTWKQQFMSDRCCSEKEFLKEVLIAATPHILLNLLLVSYLIFGAVFMRYVDESVRKEDFQPALLFTYTTIMTIGYGSIYPTTTQGKICCVGYCVIGIPLIFLVLSNNGQFVVDAYWILRKSAGGKVQASKSLPLWISALLFCAHSLMGGVIFNTWLGQMRFFDGVYCSFISIATIGYGDFVPVPDSWFHTVSIMAFLSAGAIILTTLIDTFSYYLNYVHYIGRKFTGTKHVQIWFGGRMLTVQELIIIVADEFNVSPKKLRTIIHDLDNILQAACENGVYPNHVHNLKSSADALHTTAELARKETRIAMLENGSRQIMLMAEEKAETSPEPDIETIPWREKRSPSVQRLIVRDTENALHALRVMHHKLNKKPIKHQMEERRRIAT</sequence>
<comment type="caution">
    <text evidence="11">The sequence shown here is derived from an EMBL/GenBank/DDBJ whole genome shotgun (WGS) entry which is preliminary data.</text>
</comment>
<dbReference type="GO" id="GO:0015271">
    <property type="term" value="F:outward rectifier potassium channel activity"/>
    <property type="evidence" value="ECO:0007669"/>
    <property type="project" value="TreeGrafter"/>
</dbReference>
<keyword evidence="7 8" id="KW-0407">Ion channel</keyword>
<dbReference type="GO" id="GO:0022841">
    <property type="term" value="F:potassium ion leak channel activity"/>
    <property type="evidence" value="ECO:0007669"/>
    <property type="project" value="TreeGrafter"/>
</dbReference>
<reference evidence="11" key="1">
    <citation type="submission" date="2023-07" db="EMBL/GenBank/DDBJ databases">
        <authorList>
            <consortium name="CYATHOMIX"/>
        </authorList>
    </citation>
    <scope>NUCLEOTIDE SEQUENCE</scope>
    <source>
        <strain evidence="11">N/A</strain>
    </source>
</reference>
<keyword evidence="4 9" id="KW-1133">Transmembrane helix</keyword>
<evidence type="ECO:0000256" key="3">
    <source>
        <dbReference type="ARBA" id="ARBA00022692"/>
    </source>
</evidence>
<feature type="transmembrane region" description="Helical" evidence="9">
    <location>
        <begin position="132"/>
        <end position="155"/>
    </location>
</feature>
<evidence type="ECO:0000256" key="2">
    <source>
        <dbReference type="ARBA" id="ARBA00022448"/>
    </source>
</evidence>
<keyword evidence="5 8" id="KW-0406">Ion transport</keyword>
<evidence type="ECO:0000256" key="1">
    <source>
        <dbReference type="ARBA" id="ARBA00004141"/>
    </source>
</evidence>
<evidence type="ECO:0000313" key="12">
    <source>
        <dbReference type="Proteomes" id="UP001176961"/>
    </source>
</evidence>
<gene>
    <name evidence="11" type="ORF">CYNAS_LOCUS5862</name>
</gene>
<comment type="subcellular location">
    <subcellularLocation>
        <location evidence="1">Membrane</location>
        <topology evidence="1">Multi-pass membrane protein</topology>
    </subcellularLocation>
</comment>
<evidence type="ECO:0000256" key="7">
    <source>
        <dbReference type="ARBA" id="ARBA00023303"/>
    </source>
</evidence>
<dbReference type="PRINTS" id="PR01333">
    <property type="entry name" value="2POREKCHANEL"/>
</dbReference>
<evidence type="ECO:0000256" key="8">
    <source>
        <dbReference type="RuleBase" id="RU003857"/>
    </source>
</evidence>
<keyword evidence="6 9" id="KW-0472">Membrane</keyword>
<feature type="transmembrane region" description="Helical" evidence="9">
    <location>
        <begin position="73"/>
        <end position="93"/>
    </location>
</feature>
<feature type="domain" description="Potassium channel" evidence="10">
    <location>
        <begin position="184"/>
        <end position="253"/>
    </location>
</feature>
<keyword evidence="2 8" id="KW-0813">Transport</keyword>
<dbReference type="InterPro" id="IPR013099">
    <property type="entry name" value="K_chnl_dom"/>
</dbReference>
<evidence type="ECO:0000256" key="5">
    <source>
        <dbReference type="ARBA" id="ARBA00023065"/>
    </source>
</evidence>
<dbReference type="Proteomes" id="UP001176961">
    <property type="component" value="Unassembled WGS sequence"/>
</dbReference>
<dbReference type="GO" id="GO:0005886">
    <property type="term" value="C:plasma membrane"/>
    <property type="evidence" value="ECO:0007669"/>
    <property type="project" value="TreeGrafter"/>
</dbReference>
<evidence type="ECO:0000256" key="9">
    <source>
        <dbReference type="SAM" id="Phobius"/>
    </source>
</evidence>
<dbReference type="Pfam" id="PF07885">
    <property type="entry name" value="Ion_trans_2"/>
    <property type="match status" value="2"/>
</dbReference>
<feature type="transmembrane region" description="Helical" evidence="9">
    <location>
        <begin position="207"/>
        <end position="224"/>
    </location>
</feature>
<comment type="similarity">
    <text evidence="8">Belongs to the two pore domain potassium channel (TC 1.A.1.8) family.</text>
</comment>
<evidence type="ECO:0000259" key="10">
    <source>
        <dbReference type="Pfam" id="PF07885"/>
    </source>
</evidence>
<dbReference type="PANTHER" id="PTHR11003">
    <property type="entry name" value="POTASSIUM CHANNEL, SUBFAMILY K"/>
    <property type="match status" value="1"/>
</dbReference>
<keyword evidence="12" id="KW-1185">Reference proteome</keyword>
<dbReference type="Gene3D" id="1.10.287.70">
    <property type="match status" value="1"/>
</dbReference>
<evidence type="ECO:0000256" key="4">
    <source>
        <dbReference type="ARBA" id="ARBA00022989"/>
    </source>
</evidence>
<feature type="transmembrane region" description="Helical" evidence="9">
    <location>
        <begin position="236"/>
        <end position="258"/>
    </location>
</feature>
<feature type="transmembrane region" description="Helical" evidence="9">
    <location>
        <begin position="175"/>
        <end position="195"/>
    </location>
</feature>